<gene>
    <name evidence="8" type="ORF">QYT958_LOCUS33038</name>
</gene>
<dbReference type="AlphaFoldDB" id="A0A821XIP1"/>
<feature type="non-terminal residue" evidence="8">
    <location>
        <position position="1"/>
    </location>
</feature>
<dbReference type="InterPro" id="IPR014001">
    <property type="entry name" value="Helicase_ATP-bd"/>
</dbReference>
<keyword evidence="1" id="KW-0547">Nucleotide-binding</keyword>
<dbReference type="PROSITE" id="PS51192">
    <property type="entry name" value="HELICASE_ATP_BIND_1"/>
    <property type="match status" value="1"/>
</dbReference>
<evidence type="ECO:0000259" key="7">
    <source>
        <dbReference type="PROSITE" id="PS51192"/>
    </source>
</evidence>
<feature type="non-terminal residue" evidence="8">
    <location>
        <position position="285"/>
    </location>
</feature>
<comment type="catalytic activity">
    <reaction evidence="5">
        <text>ATP + H2O = ADP + phosphate + H(+)</text>
        <dbReference type="Rhea" id="RHEA:13065"/>
        <dbReference type="ChEBI" id="CHEBI:15377"/>
        <dbReference type="ChEBI" id="CHEBI:15378"/>
        <dbReference type="ChEBI" id="CHEBI:30616"/>
        <dbReference type="ChEBI" id="CHEBI:43474"/>
        <dbReference type="ChEBI" id="CHEBI:456216"/>
        <dbReference type="EC" id="3.6.4.13"/>
    </reaction>
</comment>
<evidence type="ECO:0000313" key="9">
    <source>
        <dbReference type="Proteomes" id="UP000663848"/>
    </source>
</evidence>
<dbReference type="Gene3D" id="3.40.50.300">
    <property type="entry name" value="P-loop containing nucleotide triphosphate hydrolases"/>
    <property type="match status" value="2"/>
</dbReference>
<dbReference type="SUPFAM" id="SSF52540">
    <property type="entry name" value="P-loop containing nucleoside triphosphate hydrolases"/>
    <property type="match status" value="1"/>
</dbReference>
<dbReference type="GO" id="GO:0016787">
    <property type="term" value="F:hydrolase activity"/>
    <property type="evidence" value="ECO:0007669"/>
    <property type="project" value="UniProtKB-KW"/>
</dbReference>
<keyword evidence="2" id="KW-0378">Hydrolase</keyword>
<dbReference type="PANTHER" id="PTHR12131">
    <property type="entry name" value="ATP-DEPENDENT RNA AND DNA HELICASE"/>
    <property type="match status" value="1"/>
</dbReference>
<dbReference type="FunFam" id="3.40.50.300:FF:000354">
    <property type="entry name" value="ATP-dependent RNA helicase SKI2"/>
    <property type="match status" value="1"/>
</dbReference>
<proteinExistence type="predicted"/>
<name>A0A821XIP1_9BILA</name>
<evidence type="ECO:0000256" key="3">
    <source>
        <dbReference type="ARBA" id="ARBA00022806"/>
    </source>
</evidence>
<organism evidence="8 9">
    <name type="scientific">Rotaria socialis</name>
    <dbReference type="NCBI Taxonomy" id="392032"/>
    <lineage>
        <taxon>Eukaryota</taxon>
        <taxon>Metazoa</taxon>
        <taxon>Spiralia</taxon>
        <taxon>Gnathifera</taxon>
        <taxon>Rotifera</taxon>
        <taxon>Eurotatoria</taxon>
        <taxon>Bdelloidea</taxon>
        <taxon>Philodinida</taxon>
        <taxon>Philodinidae</taxon>
        <taxon>Rotaria</taxon>
    </lineage>
</organism>
<keyword evidence="4" id="KW-0067">ATP-binding</keyword>
<evidence type="ECO:0000256" key="1">
    <source>
        <dbReference type="ARBA" id="ARBA00022741"/>
    </source>
</evidence>
<dbReference type="GO" id="GO:0003676">
    <property type="term" value="F:nucleic acid binding"/>
    <property type="evidence" value="ECO:0007669"/>
    <property type="project" value="InterPro"/>
</dbReference>
<evidence type="ECO:0000256" key="2">
    <source>
        <dbReference type="ARBA" id="ARBA00022801"/>
    </source>
</evidence>
<dbReference type="GO" id="GO:0003724">
    <property type="term" value="F:RNA helicase activity"/>
    <property type="evidence" value="ECO:0007669"/>
    <property type="project" value="UniProtKB-EC"/>
</dbReference>
<dbReference type="GO" id="GO:0070478">
    <property type="term" value="P:nuclear-transcribed mRNA catabolic process, 3'-5' exonucleolytic nonsense-mediated decay"/>
    <property type="evidence" value="ECO:0007669"/>
    <property type="project" value="TreeGrafter"/>
</dbReference>
<reference evidence="8" key="1">
    <citation type="submission" date="2021-02" db="EMBL/GenBank/DDBJ databases">
        <authorList>
            <person name="Nowell W R."/>
        </authorList>
    </citation>
    <scope>NUCLEOTIDE SEQUENCE</scope>
</reference>
<feature type="region of interest" description="Disordered" evidence="6">
    <location>
        <begin position="261"/>
        <end position="285"/>
    </location>
</feature>
<dbReference type="SMART" id="SM00487">
    <property type="entry name" value="DEXDc"/>
    <property type="match status" value="1"/>
</dbReference>
<dbReference type="EMBL" id="CAJOBR010022169">
    <property type="protein sequence ID" value="CAF4944978.1"/>
    <property type="molecule type" value="Genomic_DNA"/>
</dbReference>
<feature type="compositionally biased region" description="Basic and acidic residues" evidence="6">
    <location>
        <begin position="264"/>
        <end position="285"/>
    </location>
</feature>
<dbReference type="InterPro" id="IPR050699">
    <property type="entry name" value="RNA-DNA_Helicase"/>
</dbReference>
<sequence>KSTMKDINKTAEQQLNRSYAIELNPSEKLGDFRLRVPDMAIEYPFELDTFQKQAILRLENNESVFVAAHTSAGKTVVAEYAIALAQNHSTKAFYTSPIKALSNQKYCDFKKRFNDVGLLTGDVQINHEASCLIMTTEILRSMLYNRSNTLKSLEWVIMDEIHYLNDSERGFVWEEVLIMLPDHVGLIMLSATVSNAREFAEWVGRMKRRNVYVISTFKRPVPLEHFLYTGNSTSTNKELFMLIDAEQKFLERNHVQAVAAKTAKQKDRQQHFGSKTRHDTLNTNQ</sequence>
<comment type="caution">
    <text evidence="8">The sequence shown here is derived from an EMBL/GenBank/DDBJ whole genome shotgun (WGS) entry which is preliminary data.</text>
</comment>
<evidence type="ECO:0000256" key="5">
    <source>
        <dbReference type="ARBA" id="ARBA00047984"/>
    </source>
</evidence>
<dbReference type="InterPro" id="IPR027417">
    <property type="entry name" value="P-loop_NTPase"/>
</dbReference>
<evidence type="ECO:0000256" key="4">
    <source>
        <dbReference type="ARBA" id="ARBA00022840"/>
    </source>
</evidence>
<accession>A0A821XIP1</accession>
<dbReference type="PANTHER" id="PTHR12131:SF1">
    <property type="entry name" value="ATP-DEPENDENT RNA HELICASE SUPV3L1, MITOCHONDRIAL-RELATED"/>
    <property type="match status" value="1"/>
</dbReference>
<dbReference type="InterPro" id="IPR011545">
    <property type="entry name" value="DEAD/DEAH_box_helicase_dom"/>
</dbReference>
<evidence type="ECO:0000256" key="6">
    <source>
        <dbReference type="SAM" id="MobiDB-lite"/>
    </source>
</evidence>
<dbReference type="GO" id="GO:0055087">
    <property type="term" value="C:Ski complex"/>
    <property type="evidence" value="ECO:0007669"/>
    <property type="project" value="TreeGrafter"/>
</dbReference>
<evidence type="ECO:0000313" key="8">
    <source>
        <dbReference type="EMBL" id="CAF4944978.1"/>
    </source>
</evidence>
<dbReference type="GO" id="GO:0005524">
    <property type="term" value="F:ATP binding"/>
    <property type="evidence" value="ECO:0007669"/>
    <property type="project" value="UniProtKB-KW"/>
</dbReference>
<protein>
    <recommendedName>
        <fullName evidence="7">Helicase ATP-binding domain-containing protein</fullName>
    </recommendedName>
</protein>
<keyword evidence="3" id="KW-0347">Helicase</keyword>
<dbReference type="Pfam" id="PF00270">
    <property type="entry name" value="DEAD"/>
    <property type="match status" value="1"/>
</dbReference>
<dbReference type="Proteomes" id="UP000663848">
    <property type="component" value="Unassembled WGS sequence"/>
</dbReference>
<feature type="domain" description="Helicase ATP-binding" evidence="7">
    <location>
        <begin position="55"/>
        <end position="211"/>
    </location>
</feature>